<proteinExistence type="predicted"/>
<evidence type="ECO:0008006" key="3">
    <source>
        <dbReference type="Google" id="ProtNLM"/>
    </source>
</evidence>
<comment type="caution">
    <text evidence="1">The sequence shown here is derived from an EMBL/GenBank/DDBJ whole genome shotgun (WGS) entry which is preliminary data.</text>
</comment>
<dbReference type="Proteomes" id="UP000654345">
    <property type="component" value="Unassembled WGS sequence"/>
</dbReference>
<dbReference type="SUPFAM" id="SSF49899">
    <property type="entry name" value="Concanavalin A-like lectins/glucanases"/>
    <property type="match status" value="1"/>
</dbReference>
<gene>
    <name evidence="1" type="ORF">KSB_02220</name>
</gene>
<organism evidence="1 2">
    <name type="scientific">Ktedonobacter robiniae</name>
    <dbReference type="NCBI Taxonomy" id="2778365"/>
    <lineage>
        <taxon>Bacteria</taxon>
        <taxon>Bacillati</taxon>
        <taxon>Chloroflexota</taxon>
        <taxon>Ktedonobacteria</taxon>
        <taxon>Ktedonobacterales</taxon>
        <taxon>Ktedonobacteraceae</taxon>
        <taxon>Ktedonobacter</taxon>
    </lineage>
</organism>
<accession>A0ABQ3UH18</accession>
<evidence type="ECO:0000313" key="2">
    <source>
        <dbReference type="Proteomes" id="UP000654345"/>
    </source>
</evidence>
<dbReference type="RefSeq" id="WP_201368722.1">
    <property type="nucleotide sequence ID" value="NZ_BNJG01000001.1"/>
</dbReference>
<dbReference type="InterPro" id="IPR009784">
    <property type="entry name" value="DUF1349"/>
</dbReference>
<name>A0ABQ3UH18_9CHLR</name>
<dbReference type="PIRSF" id="PIRSF022704">
    <property type="entry name" value="UCP022704"/>
    <property type="match status" value="1"/>
</dbReference>
<dbReference type="InterPro" id="IPR015987">
    <property type="entry name" value="UCP022704"/>
</dbReference>
<dbReference type="InterPro" id="IPR013320">
    <property type="entry name" value="ConA-like_dom_sf"/>
</dbReference>
<evidence type="ECO:0000313" key="1">
    <source>
        <dbReference type="EMBL" id="GHO51747.1"/>
    </source>
</evidence>
<dbReference type="Gene3D" id="2.60.120.200">
    <property type="match status" value="1"/>
</dbReference>
<keyword evidence="2" id="KW-1185">Reference proteome</keyword>
<reference evidence="1 2" key="1">
    <citation type="journal article" date="2021" name="Int. J. Syst. Evol. Microbiol.">
        <title>Reticulibacter mediterranei gen. nov., sp. nov., within the new family Reticulibacteraceae fam. nov., and Ktedonospora formicarum gen. nov., sp. nov., Ktedonobacter robiniae sp. nov., Dictyobacter formicarum sp. nov. and Dictyobacter arantiisoli sp. nov., belonging to the class Ktedonobacteria.</title>
        <authorList>
            <person name="Yabe S."/>
            <person name="Zheng Y."/>
            <person name="Wang C.M."/>
            <person name="Sakai Y."/>
            <person name="Abe K."/>
            <person name="Yokota A."/>
            <person name="Donadio S."/>
            <person name="Cavaletti L."/>
            <person name="Monciardini P."/>
        </authorList>
    </citation>
    <scope>NUCLEOTIDE SEQUENCE [LARGE SCALE GENOMIC DNA]</scope>
    <source>
        <strain evidence="1 2">SOSP1-30</strain>
    </source>
</reference>
<dbReference type="PANTHER" id="PTHR35332">
    <property type="entry name" value="REGULATION OF ENOLASE PROTEIN 1"/>
    <property type="match status" value="1"/>
</dbReference>
<dbReference type="EMBL" id="BNJG01000001">
    <property type="protein sequence ID" value="GHO51747.1"/>
    <property type="molecule type" value="Genomic_DNA"/>
</dbReference>
<protein>
    <recommendedName>
        <fullName evidence="3">DUF1349 domain-containing protein</fullName>
    </recommendedName>
</protein>
<dbReference type="PANTHER" id="PTHR35332:SF2">
    <property type="entry name" value="REGULATION OF ENOLASE PROTEIN 1"/>
    <property type="match status" value="1"/>
</dbReference>
<sequence>MHWYNEPPTWTIQDNKVIVHTGPKTDFWRLTAGGYIQDSGHFYFERRKGDFRAEAKFSGEYQTLYDQAGLMVRLNETTWMKCGIEFIEEKQHVSAVVTRDTSDWSMVALSSNPSALWLRVTRAGNTIEVHYALDGSHYQMLRQFSLSQEEMLDVGLMCASPEGTGFVVTFEDFSIQPEQHP</sequence>
<dbReference type="Pfam" id="PF07081">
    <property type="entry name" value="DUF1349"/>
    <property type="match status" value="1"/>
</dbReference>